<dbReference type="PROSITE" id="PS51257">
    <property type="entry name" value="PROKAR_LIPOPROTEIN"/>
    <property type="match status" value="1"/>
</dbReference>
<sequence length="552" mass="61575">MNNSKLLKIAVFSLLTITFSCREELETSTDKAHVIEQATVKNGRLYFPNKESLNASYEDLKKKDLETVQHFMEEKGIESLVPIITDKNENQVISELKSRKIGSLQKNSSMLMRGESVSPVSDEDIYDDLDDLEEVVGDEVYASMLNGSAEIQIADKIYKYTDAGMFVTTEQNYSRLQNYLEVRRISPDLLIPTEASVREKFITDQPSGELVTLPNTDNTISYFASPVDRRSGASGGGFRGSGDGGFRGGDSGSGSGSTGGTRTGGGGFRNPPTTTPQPQEPSIATIVQNLPIGEVRKPWLGNVFGKTWTTYDKYESKRRVKVKFYSQNLYLVYAVGCKVKHQYKGWTGLWRKENAEKLGIGINSISWKFSHSLTYASNNTPREVYWLDGKMYKAANNTDYVNVGPATMPTFPFSKNATVDAVIQFTTNLSGLSEEQLNKLFWEAAWKQANKFLEGQNKKLSRVAFVVDSYEQTYIQYYDFSQIEDNQDVIERIFNWGVATPQFTYTFGGGTGTGIAVTSYKFDFLQPTAVAVSMYGIAKKNGAWHGVKLNAQ</sequence>
<dbReference type="RefSeq" id="WP_109710246.1">
    <property type="nucleotide sequence ID" value="NZ_PPED02000001.1"/>
</dbReference>
<evidence type="ECO:0000256" key="1">
    <source>
        <dbReference type="SAM" id="MobiDB-lite"/>
    </source>
</evidence>
<dbReference type="OrthoDB" id="1110966at2"/>
<feature type="region of interest" description="Disordered" evidence="1">
    <location>
        <begin position="231"/>
        <end position="282"/>
    </location>
</feature>
<dbReference type="AlphaFoldDB" id="A0A316XFM0"/>
<dbReference type="Proteomes" id="UP000236594">
    <property type="component" value="Unassembled WGS sequence"/>
</dbReference>
<feature type="compositionally biased region" description="Gly residues" evidence="1">
    <location>
        <begin position="233"/>
        <end position="268"/>
    </location>
</feature>
<proteinExistence type="predicted"/>
<comment type="caution">
    <text evidence="2">The sequence shown here is derived from an EMBL/GenBank/DDBJ whole genome shotgun (WGS) entry which is preliminary data.</text>
</comment>
<evidence type="ECO:0000313" key="3">
    <source>
        <dbReference type="Proteomes" id="UP000236594"/>
    </source>
</evidence>
<reference evidence="2 3" key="1">
    <citation type="submission" date="2018-04" db="EMBL/GenBank/DDBJ databases">
        <title>Draft Genome Sequence of Phosphate-Solubilizing Chryseobacterium sp. ISE14 that is a Biocontrol and Plant Growth-Promoting Rhizobacterium Isolated from Cucumber.</title>
        <authorList>
            <person name="Jeong J.-J."/>
            <person name="Sang M.K."/>
            <person name="Choi I.-G."/>
            <person name="Kim K.D."/>
        </authorList>
    </citation>
    <scope>NUCLEOTIDE SEQUENCE [LARGE SCALE GENOMIC DNA]</scope>
    <source>
        <strain evidence="2 3">ISE14</strain>
    </source>
</reference>
<gene>
    <name evidence="2" type="ORF">C1631_002560</name>
</gene>
<organism evidence="2 3">
    <name type="scientific">Chryseobacterium phosphatilyticum</name>
    <dbReference type="NCBI Taxonomy" id="475075"/>
    <lineage>
        <taxon>Bacteria</taxon>
        <taxon>Pseudomonadati</taxon>
        <taxon>Bacteroidota</taxon>
        <taxon>Flavobacteriia</taxon>
        <taxon>Flavobacteriales</taxon>
        <taxon>Weeksellaceae</taxon>
        <taxon>Chryseobacterium group</taxon>
        <taxon>Chryseobacterium</taxon>
    </lineage>
</organism>
<dbReference type="EMBL" id="PPED02000001">
    <property type="protein sequence ID" value="PWN71526.1"/>
    <property type="molecule type" value="Genomic_DNA"/>
</dbReference>
<protein>
    <submittedName>
        <fullName evidence="2">Uncharacterized protein</fullName>
    </submittedName>
</protein>
<evidence type="ECO:0000313" key="2">
    <source>
        <dbReference type="EMBL" id="PWN71526.1"/>
    </source>
</evidence>
<keyword evidence="3" id="KW-1185">Reference proteome</keyword>
<name>A0A316XFM0_9FLAO</name>
<accession>A0A316XFM0</accession>